<sequence>MHNTKHILKIAAANALITAVYIVLVSLFLMHTEQLFNTYHQETILMPILMLLLFVFSAGLSGLLIFGKPVMWYLDGKKKEAVSLLTLTLLFLIILTFIAFLLSFLIPILIL</sequence>
<organism evidence="2 3">
    <name type="scientific">Candidatus Wolfebacteria bacterium RIFCSPHIGHO2_01_FULL_48_22</name>
    <dbReference type="NCBI Taxonomy" id="1802555"/>
    <lineage>
        <taxon>Bacteria</taxon>
        <taxon>Candidatus Wolfeibacteriota</taxon>
    </lineage>
</organism>
<feature type="transmembrane region" description="Helical" evidence="1">
    <location>
        <begin position="87"/>
        <end position="110"/>
    </location>
</feature>
<evidence type="ECO:0000256" key="1">
    <source>
        <dbReference type="SAM" id="Phobius"/>
    </source>
</evidence>
<dbReference type="EMBL" id="MGIP01000014">
    <property type="protein sequence ID" value="OGM90886.1"/>
    <property type="molecule type" value="Genomic_DNA"/>
</dbReference>
<protein>
    <recommendedName>
        <fullName evidence="4">Major facilitator superfamily (MFS) profile domain-containing protein</fullName>
    </recommendedName>
</protein>
<dbReference type="Proteomes" id="UP000177029">
    <property type="component" value="Unassembled WGS sequence"/>
</dbReference>
<evidence type="ECO:0008006" key="4">
    <source>
        <dbReference type="Google" id="ProtNLM"/>
    </source>
</evidence>
<gene>
    <name evidence="2" type="ORF">A2755_01625</name>
</gene>
<keyword evidence="1" id="KW-0472">Membrane</keyword>
<dbReference type="STRING" id="1802555.A2755_01625"/>
<accession>A0A1F8DR36</accession>
<evidence type="ECO:0000313" key="3">
    <source>
        <dbReference type="Proteomes" id="UP000177029"/>
    </source>
</evidence>
<keyword evidence="1" id="KW-0812">Transmembrane</keyword>
<feature type="transmembrane region" description="Helical" evidence="1">
    <location>
        <begin position="12"/>
        <end position="32"/>
    </location>
</feature>
<evidence type="ECO:0000313" key="2">
    <source>
        <dbReference type="EMBL" id="OGM90886.1"/>
    </source>
</evidence>
<reference evidence="2 3" key="1">
    <citation type="journal article" date="2016" name="Nat. Commun.">
        <title>Thousands of microbial genomes shed light on interconnected biogeochemical processes in an aquifer system.</title>
        <authorList>
            <person name="Anantharaman K."/>
            <person name="Brown C.T."/>
            <person name="Hug L.A."/>
            <person name="Sharon I."/>
            <person name="Castelle C.J."/>
            <person name="Probst A.J."/>
            <person name="Thomas B.C."/>
            <person name="Singh A."/>
            <person name="Wilkins M.J."/>
            <person name="Karaoz U."/>
            <person name="Brodie E.L."/>
            <person name="Williams K.H."/>
            <person name="Hubbard S.S."/>
            <person name="Banfield J.F."/>
        </authorList>
    </citation>
    <scope>NUCLEOTIDE SEQUENCE [LARGE SCALE GENOMIC DNA]</scope>
</reference>
<comment type="caution">
    <text evidence="2">The sequence shown here is derived from an EMBL/GenBank/DDBJ whole genome shotgun (WGS) entry which is preliminary data.</text>
</comment>
<dbReference type="AlphaFoldDB" id="A0A1F8DR36"/>
<feature type="transmembrane region" description="Helical" evidence="1">
    <location>
        <begin position="44"/>
        <end position="66"/>
    </location>
</feature>
<keyword evidence="1" id="KW-1133">Transmembrane helix</keyword>
<proteinExistence type="predicted"/>
<name>A0A1F8DR36_9BACT</name>